<dbReference type="PANTHER" id="PTHR31390:SF2">
    <property type="entry name" value="EXPRESSED PROTEIN"/>
    <property type="match status" value="1"/>
</dbReference>
<dbReference type="OrthoDB" id="767438at2759"/>
<name>A0A834ST45_9FABA</name>
<evidence type="ECO:0000313" key="1">
    <source>
        <dbReference type="EMBL" id="KAF7807137.1"/>
    </source>
</evidence>
<dbReference type="PANTHER" id="PTHR31390">
    <property type="entry name" value="EXPRESSED PROTEIN"/>
    <property type="match status" value="1"/>
</dbReference>
<evidence type="ECO:0000313" key="2">
    <source>
        <dbReference type="Proteomes" id="UP000634136"/>
    </source>
</evidence>
<organism evidence="1 2">
    <name type="scientific">Senna tora</name>
    <dbReference type="NCBI Taxonomy" id="362788"/>
    <lineage>
        <taxon>Eukaryota</taxon>
        <taxon>Viridiplantae</taxon>
        <taxon>Streptophyta</taxon>
        <taxon>Embryophyta</taxon>
        <taxon>Tracheophyta</taxon>
        <taxon>Spermatophyta</taxon>
        <taxon>Magnoliopsida</taxon>
        <taxon>eudicotyledons</taxon>
        <taxon>Gunneridae</taxon>
        <taxon>Pentapetalae</taxon>
        <taxon>rosids</taxon>
        <taxon>fabids</taxon>
        <taxon>Fabales</taxon>
        <taxon>Fabaceae</taxon>
        <taxon>Caesalpinioideae</taxon>
        <taxon>Cassia clade</taxon>
        <taxon>Senna</taxon>
    </lineage>
</organism>
<sequence>MENTHLWVPKEDPNFAESEPKRLAKPKNSCRVDDHHHHHHGVVVNMIQSQISRVSLKDFFFQCFHHEKLDSNNMMMIPKNIVSVDEKYLRRCLELIQISAFKGARCSIGVNSRIMDNSGRFLFECPVGAVGTDHRVAIRASGNNLRSNRNHLFHQFGGLEKTQEKGLVKRDSSPSGFSVTSSSFQLGKEKGKETPMVIIGKKFSSMSSSFHQRLPSTSSSSNSTLPHQGMLQCTWKEGIPHFVFSEDDQKEVYVTKLRRARPVEGNKALDYEYLFHLDSDSQLVGKMNVSTSFTLGPNNDKVRETEFVLFGEIYDQEMDSSRLTEKKKNKNNKGMSKKLSQLLRTSSPLSKHRTFSKLGGSNDDIEETCAWEPLESRIAPNLELAAIVVRTQNALNPSDHEVGGWGLKFLNKSRSVASDETCMRSSTSGGDCSTSMSILIPAGPHGGPRTRNGGPSSLADRWRSGGRCDCGGWDEGCPLTVLQRRSDVVSEENMQEECKTVDLITQCIVVVFPYPYCSEPDSYLVSRLLRALFIAIIVVRFKGFHLHIEDGECS</sequence>
<protein>
    <submittedName>
        <fullName evidence="1">Uncharacterized protein</fullName>
    </submittedName>
</protein>
<comment type="caution">
    <text evidence="1">The sequence shown here is derived from an EMBL/GenBank/DDBJ whole genome shotgun (WGS) entry which is preliminary data.</text>
</comment>
<dbReference type="Proteomes" id="UP000634136">
    <property type="component" value="Unassembled WGS sequence"/>
</dbReference>
<dbReference type="Pfam" id="PF12043">
    <property type="entry name" value="DUF3527"/>
    <property type="match status" value="1"/>
</dbReference>
<dbReference type="AlphaFoldDB" id="A0A834ST45"/>
<gene>
    <name evidence="1" type="ORF">G2W53_039298</name>
</gene>
<proteinExistence type="predicted"/>
<reference evidence="1" key="1">
    <citation type="submission" date="2020-09" db="EMBL/GenBank/DDBJ databases">
        <title>Genome-Enabled Discovery of Anthraquinone Biosynthesis in Senna tora.</title>
        <authorList>
            <person name="Kang S.-H."/>
            <person name="Pandey R.P."/>
            <person name="Lee C.-M."/>
            <person name="Sim J.-S."/>
            <person name="Jeong J.-T."/>
            <person name="Choi B.-S."/>
            <person name="Jung M."/>
            <person name="Ginzburg D."/>
            <person name="Zhao K."/>
            <person name="Won S.Y."/>
            <person name="Oh T.-J."/>
            <person name="Yu Y."/>
            <person name="Kim N.-H."/>
            <person name="Lee O.R."/>
            <person name="Lee T.-H."/>
            <person name="Bashyal P."/>
            <person name="Kim T.-S."/>
            <person name="Lee W.-H."/>
            <person name="Kawkins C."/>
            <person name="Kim C.-K."/>
            <person name="Kim J.S."/>
            <person name="Ahn B.O."/>
            <person name="Rhee S.Y."/>
            <person name="Sohng J.K."/>
        </authorList>
    </citation>
    <scope>NUCLEOTIDE SEQUENCE</scope>
    <source>
        <tissue evidence="1">Leaf</tissue>
    </source>
</reference>
<accession>A0A834ST45</accession>
<dbReference type="InterPro" id="IPR021916">
    <property type="entry name" value="DUF3527"/>
</dbReference>
<keyword evidence="2" id="KW-1185">Reference proteome</keyword>
<dbReference type="EMBL" id="JAAIUW010000012">
    <property type="protein sequence ID" value="KAF7807137.1"/>
    <property type="molecule type" value="Genomic_DNA"/>
</dbReference>